<dbReference type="PANTHER" id="PTHR13826">
    <property type="entry name" value="INTESTINAL TREFOIL FACTOR-RELATED"/>
    <property type="match status" value="1"/>
</dbReference>
<reference evidence="8" key="1">
    <citation type="submission" date="2025-08" db="UniProtKB">
        <authorList>
            <consortium name="RefSeq"/>
        </authorList>
    </citation>
    <scope>IDENTIFICATION</scope>
    <source>
        <tissue evidence="8">Blood</tissue>
    </source>
</reference>
<dbReference type="GO" id="GO:0005615">
    <property type="term" value="C:extracellular space"/>
    <property type="evidence" value="ECO:0007669"/>
    <property type="project" value="TreeGrafter"/>
</dbReference>
<dbReference type="InterPro" id="IPR017994">
    <property type="entry name" value="P_trefoil_chordata"/>
</dbReference>
<keyword evidence="2" id="KW-0964">Secreted</keyword>
<feature type="domain" description="P-type" evidence="6">
    <location>
        <begin position="72"/>
        <end position="115"/>
    </location>
</feature>
<evidence type="ECO:0000256" key="2">
    <source>
        <dbReference type="ARBA" id="ARBA00022525"/>
    </source>
</evidence>
<protein>
    <submittedName>
        <fullName evidence="8">Trefoil factor 1</fullName>
    </submittedName>
</protein>
<dbReference type="KEGG" id="dle:111163845"/>
<dbReference type="CDD" id="cd00111">
    <property type="entry name" value="Trefoil"/>
    <property type="match status" value="1"/>
</dbReference>
<dbReference type="STRING" id="9749.A0A2Y9LNJ2"/>
<dbReference type="RefSeq" id="XP_022408632.1">
    <property type="nucleotide sequence ID" value="XM_022552924.2"/>
</dbReference>
<feature type="disulfide bond" evidence="5">
    <location>
        <begin position="84"/>
        <end position="99"/>
    </location>
</feature>
<dbReference type="FunFam" id="4.10.110.10:FF:000001">
    <property type="entry name" value="Trefoil factor 3"/>
    <property type="match status" value="1"/>
</dbReference>
<gene>
    <name evidence="8" type="primary">TFF1</name>
</gene>
<evidence type="ECO:0000256" key="5">
    <source>
        <dbReference type="PROSITE-ProRule" id="PRU00779"/>
    </source>
</evidence>
<dbReference type="Pfam" id="PF00088">
    <property type="entry name" value="Trefoil"/>
    <property type="match status" value="1"/>
</dbReference>
<proteinExistence type="predicted"/>
<name>A0A2Y9LNJ2_DELLE</name>
<dbReference type="GO" id="GO:0030277">
    <property type="term" value="P:maintenance of gastrointestinal epithelium"/>
    <property type="evidence" value="ECO:0007669"/>
    <property type="project" value="TreeGrafter"/>
</dbReference>
<dbReference type="PROSITE" id="PS51448">
    <property type="entry name" value="P_TREFOIL_2"/>
    <property type="match status" value="1"/>
</dbReference>
<feature type="disulfide bond" evidence="5">
    <location>
        <begin position="94"/>
        <end position="111"/>
    </location>
</feature>
<dbReference type="InterPro" id="IPR044913">
    <property type="entry name" value="P_trefoil_dom_sf"/>
</dbReference>
<dbReference type="InParanoid" id="A0A2Y9LNJ2"/>
<evidence type="ECO:0000256" key="4">
    <source>
        <dbReference type="ARBA" id="ARBA00023157"/>
    </source>
</evidence>
<evidence type="ECO:0000256" key="1">
    <source>
        <dbReference type="ARBA" id="ARBA00004613"/>
    </source>
</evidence>
<keyword evidence="4 5" id="KW-1015">Disulfide bond</keyword>
<organism evidence="7 8">
    <name type="scientific">Delphinapterus leucas</name>
    <name type="common">Beluga whale</name>
    <dbReference type="NCBI Taxonomy" id="9749"/>
    <lineage>
        <taxon>Eukaryota</taxon>
        <taxon>Metazoa</taxon>
        <taxon>Chordata</taxon>
        <taxon>Craniata</taxon>
        <taxon>Vertebrata</taxon>
        <taxon>Euteleostomi</taxon>
        <taxon>Mammalia</taxon>
        <taxon>Eutheria</taxon>
        <taxon>Laurasiatheria</taxon>
        <taxon>Artiodactyla</taxon>
        <taxon>Whippomorpha</taxon>
        <taxon>Cetacea</taxon>
        <taxon>Odontoceti</taxon>
        <taxon>Monodontidae</taxon>
        <taxon>Delphinapterus</taxon>
    </lineage>
</organism>
<dbReference type="Gene3D" id="4.10.110.10">
    <property type="entry name" value="Spasmolytic Protein, domain 1"/>
    <property type="match status" value="1"/>
</dbReference>
<dbReference type="AlphaFoldDB" id="A0A2Y9LNJ2"/>
<evidence type="ECO:0000313" key="7">
    <source>
        <dbReference type="Proteomes" id="UP000248483"/>
    </source>
</evidence>
<dbReference type="SMART" id="SM00018">
    <property type="entry name" value="PD"/>
    <property type="match status" value="1"/>
</dbReference>
<accession>A0A2Y9LNJ2</accession>
<feature type="disulfide bond" evidence="5">
    <location>
        <begin position="74"/>
        <end position="100"/>
    </location>
</feature>
<comment type="subcellular location">
    <subcellularLocation>
        <location evidence="1">Secreted</location>
    </subcellularLocation>
</comment>
<evidence type="ECO:0000313" key="8">
    <source>
        <dbReference type="RefSeq" id="XP_022408632.1"/>
    </source>
</evidence>
<dbReference type="PANTHER" id="PTHR13826:SF18">
    <property type="entry name" value="TREFOIL FACTOR 1"/>
    <property type="match status" value="1"/>
</dbReference>
<dbReference type="PRINTS" id="PR00680">
    <property type="entry name" value="PTREFOIL"/>
</dbReference>
<dbReference type="SUPFAM" id="SSF57492">
    <property type="entry name" value="Trefoil"/>
    <property type="match status" value="1"/>
</dbReference>
<evidence type="ECO:0000259" key="6">
    <source>
        <dbReference type="PROSITE" id="PS51448"/>
    </source>
</evidence>
<sequence length="127" mass="14022">MLCSSQKKPTDPHLYHVTVTMETRCPQVPYLTLHSTSPLRRKVIAAMEPKVTCVLVMVFALALSSLAQGEAETCQMEPHQRVNCGHPSITSTECKSKGCCFDSKISGVPWCFHPVAVDEPLEGECQF</sequence>
<keyword evidence="3" id="KW-0732">Signal</keyword>
<keyword evidence="7" id="KW-1185">Reference proteome</keyword>
<dbReference type="FunCoup" id="A0A2Y9LNJ2">
    <property type="interactions" value="6"/>
</dbReference>
<evidence type="ECO:0000256" key="3">
    <source>
        <dbReference type="ARBA" id="ARBA00022729"/>
    </source>
</evidence>
<dbReference type="InterPro" id="IPR000519">
    <property type="entry name" value="P_trefoil_dom"/>
</dbReference>
<dbReference type="CTD" id="7031"/>
<dbReference type="Proteomes" id="UP000248483">
    <property type="component" value="Unplaced"/>
</dbReference>
<dbReference type="GeneID" id="111163845"/>